<dbReference type="RefSeq" id="WP_145266995.1">
    <property type="nucleotide sequence ID" value="NZ_CP036426.1"/>
</dbReference>
<evidence type="ECO:0008006" key="4">
    <source>
        <dbReference type="Google" id="ProtNLM"/>
    </source>
</evidence>
<dbReference type="PANTHER" id="PTHR35038">
    <property type="entry name" value="DISSIMILATORY SULFITE REDUCTASE SIRA"/>
    <property type="match status" value="1"/>
</dbReference>
<dbReference type="InterPro" id="IPR036280">
    <property type="entry name" value="Multihaem_cyt_sf"/>
</dbReference>
<dbReference type="OrthoDB" id="234670at2"/>
<keyword evidence="3" id="KW-1185">Reference proteome</keyword>
<dbReference type="EMBL" id="CP036426">
    <property type="protein sequence ID" value="QDV32708.1"/>
    <property type="molecule type" value="Genomic_DNA"/>
</dbReference>
<dbReference type="InterPro" id="IPR051829">
    <property type="entry name" value="Multiheme_Cytochr_ET"/>
</dbReference>
<sequence length="410" mass="44447">MASNEPGTDAPPPPPDASSQIREAILLGVVGLVAVGGLLWWTAREPEPEASELRGATSAHPAGFTRADFVGDDACADCHPSIAVYHERNGHSRTFRPAADRALAQQLDGREVVDFERPGVTWSFLLEDDRFAVERRQGDRVDRLPIDYAFGSGYHATTFLSVLDDDPRDFTLREHRLTSYADGSVRITPGQGMDEPSPGTDALGRILTGEDAFDCIKCHVTLTSMTDPDTVDVHSMIPTVSCERCHGPGRAHVEAARRGDHPDDLAMPFGPGRYSANDQMLLCGACHRHPSQAPVAALRPGNSELARFQPVGLMQSACYIESNGALSCTTCHDAHDRPSRDASSYTATCLSCHKPSHPSQTPCPVSPSQDCTSCHMPRVDAGQGIRFADHWIRVRDDTEVEPPGDASRPH</sequence>
<dbReference type="Proteomes" id="UP000317835">
    <property type="component" value="Chromosome"/>
</dbReference>
<reference evidence="2 3" key="1">
    <citation type="submission" date="2019-02" db="EMBL/GenBank/DDBJ databases">
        <title>Deep-cultivation of Planctomycetes and their phenomic and genomic characterization uncovers novel biology.</title>
        <authorList>
            <person name="Wiegand S."/>
            <person name="Jogler M."/>
            <person name="Boedeker C."/>
            <person name="Pinto D."/>
            <person name="Vollmers J."/>
            <person name="Rivas-Marin E."/>
            <person name="Kohn T."/>
            <person name="Peeters S.H."/>
            <person name="Heuer A."/>
            <person name="Rast P."/>
            <person name="Oberbeckmann S."/>
            <person name="Bunk B."/>
            <person name="Jeske O."/>
            <person name="Meyerdierks A."/>
            <person name="Storesund J.E."/>
            <person name="Kallscheuer N."/>
            <person name="Luecker S."/>
            <person name="Lage O.M."/>
            <person name="Pohl T."/>
            <person name="Merkel B.J."/>
            <person name="Hornburger P."/>
            <person name="Mueller R.-W."/>
            <person name="Bruemmer F."/>
            <person name="Labrenz M."/>
            <person name="Spormann A.M."/>
            <person name="Op den Camp H."/>
            <person name="Overmann J."/>
            <person name="Amann R."/>
            <person name="Jetten M.S.M."/>
            <person name="Mascher T."/>
            <person name="Medema M.H."/>
            <person name="Devos D.P."/>
            <person name="Kaster A.-K."/>
            <person name="Ovreas L."/>
            <person name="Rohde M."/>
            <person name="Galperin M.Y."/>
            <person name="Jogler C."/>
        </authorList>
    </citation>
    <scope>NUCLEOTIDE SEQUENCE [LARGE SCALE GENOMIC DNA]</scope>
    <source>
        <strain evidence="2 3">ElP</strain>
    </source>
</reference>
<dbReference type="Gene3D" id="1.10.1130.10">
    <property type="entry name" value="Flavocytochrome C3, Chain A"/>
    <property type="match status" value="1"/>
</dbReference>
<keyword evidence="1" id="KW-0732">Signal</keyword>
<evidence type="ECO:0000313" key="2">
    <source>
        <dbReference type="EMBL" id="QDV32708.1"/>
    </source>
</evidence>
<gene>
    <name evidence="2" type="ORF">ElP_05470</name>
</gene>
<evidence type="ECO:0000256" key="1">
    <source>
        <dbReference type="ARBA" id="ARBA00022729"/>
    </source>
</evidence>
<dbReference type="SUPFAM" id="SSF48695">
    <property type="entry name" value="Multiheme cytochromes"/>
    <property type="match status" value="1"/>
</dbReference>
<dbReference type="PANTHER" id="PTHR35038:SF8">
    <property type="entry name" value="C-TYPE POLYHEME CYTOCHROME OMCC"/>
    <property type="match status" value="1"/>
</dbReference>
<proteinExistence type="predicted"/>
<dbReference type="KEGG" id="tpla:ElP_05470"/>
<name>A0A518GVW9_9BACT</name>
<evidence type="ECO:0000313" key="3">
    <source>
        <dbReference type="Proteomes" id="UP000317835"/>
    </source>
</evidence>
<organism evidence="2 3">
    <name type="scientific">Tautonia plasticadhaerens</name>
    <dbReference type="NCBI Taxonomy" id="2527974"/>
    <lineage>
        <taxon>Bacteria</taxon>
        <taxon>Pseudomonadati</taxon>
        <taxon>Planctomycetota</taxon>
        <taxon>Planctomycetia</taxon>
        <taxon>Isosphaerales</taxon>
        <taxon>Isosphaeraceae</taxon>
        <taxon>Tautonia</taxon>
    </lineage>
</organism>
<dbReference type="AlphaFoldDB" id="A0A518GVW9"/>
<protein>
    <recommendedName>
        <fullName evidence="4">Doubled CXXCH motif (Paired_CXXCH_1)</fullName>
    </recommendedName>
</protein>
<accession>A0A518GVW9</accession>